<dbReference type="Pfam" id="PF02312">
    <property type="entry name" value="CBF_beta"/>
    <property type="match status" value="1"/>
</dbReference>
<evidence type="ECO:0000256" key="1">
    <source>
        <dbReference type="ARBA" id="ARBA00004123"/>
    </source>
</evidence>
<protein>
    <recommendedName>
        <fullName evidence="6">Protein big brother</fullName>
    </recommendedName>
</protein>
<evidence type="ECO:0000256" key="3">
    <source>
        <dbReference type="ARBA" id="ARBA00025734"/>
    </source>
</evidence>
<evidence type="ECO:0000313" key="5">
    <source>
        <dbReference type="Proteomes" id="UP000678499"/>
    </source>
</evidence>
<dbReference type="Gene3D" id="2.40.250.10">
    <property type="entry name" value="Core binding factor, beta subunit"/>
    <property type="match status" value="1"/>
</dbReference>
<organism evidence="4">
    <name type="scientific">Notodromas monacha</name>
    <dbReference type="NCBI Taxonomy" id="399045"/>
    <lineage>
        <taxon>Eukaryota</taxon>
        <taxon>Metazoa</taxon>
        <taxon>Ecdysozoa</taxon>
        <taxon>Arthropoda</taxon>
        <taxon>Crustacea</taxon>
        <taxon>Oligostraca</taxon>
        <taxon>Ostracoda</taxon>
        <taxon>Podocopa</taxon>
        <taxon>Podocopida</taxon>
        <taxon>Cypridocopina</taxon>
        <taxon>Cypridoidea</taxon>
        <taxon>Cyprididae</taxon>
        <taxon>Notodromas</taxon>
    </lineage>
</organism>
<evidence type="ECO:0000256" key="2">
    <source>
        <dbReference type="ARBA" id="ARBA00023242"/>
    </source>
</evidence>
<sequence>MWEEIPRSSFMNIFDNRRMMLPYDCVTGPLDPHHQAKPPRHFLLHIPRVIPDQKARFEGDDIFKKLSREAEAFLGSGINFQLIFTPAANGFTGPHHQPHAPHMHGLPPDFDSEPGKVHINASIIMNGVCVRWRGWVDLERLDGAGCLEFDEQNAEVEDALLKEQVQHYNQRIQGFEDRFHPHHAMHHHHHPGVHPLAHHHVRDPHSILLAHDDQDR</sequence>
<name>A0A7R9BQG3_9CRUS</name>
<keyword evidence="2" id="KW-0539">Nucleus</keyword>
<comment type="similarity">
    <text evidence="3">Belongs to the CBF-beta family.</text>
</comment>
<accession>A0A7R9BQG3</accession>
<proteinExistence type="inferred from homology"/>
<reference evidence="4" key="1">
    <citation type="submission" date="2020-11" db="EMBL/GenBank/DDBJ databases">
        <authorList>
            <person name="Tran Van P."/>
        </authorList>
    </citation>
    <scope>NUCLEOTIDE SEQUENCE</scope>
</reference>
<dbReference type="EMBL" id="CAJPEX010001631">
    <property type="protein sequence ID" value="CAG0919564.1"/>
    <property type="molecule type" value="Genomic_DNA"/>
</dbReference>
<dbReference type="InterPro" id="IPR003417">
    <property type="entry name" value="CBF_beta"/>
</dbReference>
<dbReference type="AlphaFoldDB" id="A0A7R9BQG3"/>
<dbReference type="PANTHER" id="PTHR10276">
    <property type="entry name" value="CORE-BINDING FACTOR, BETA SUBUNIT"/>
    <property type="match status" value="1"/>
</dbReference>
<comment type="subcellular location">
    <subcellularLocation>
        <location evidence="1">Nucleus</location>
    </subcellularLocation>
</comment>
<dbReference type="PANTHER" id="PTHR10276:SF3">
    <property type="entry name" value="CORE-BINDING FACTOR SUBUNIT BETA"/>
    <property type="match status" value="1"/>
</dbReference>
<dbReference type="GO" id="GO:0003713">
    <property type="term" value="F:transcription coactivator activity"/>
    <property type="evidence" value="ECO:0007669"/>
    <property type="project" value="InterPro"/>
</dbReference>
<keyword evidence="5" id="KW-1185">Reference proteome</keyword>
<dbReference type="OrthoDB" id="10026505at2759"/>
<evidence type="ECO:0008006" key="6">
    <source>
        <dbReference type="Google" id="ProtNLM"/>
    </source>
</evidence>
<evidence type="ECO:0000313" key="4">
    <source>
        <dbReference type="EMBL" id="CAD7279412.1"/>
    </source>
</evidence>
<dbReference type="GO" id="GO:0006357">
    <property type="term" value="P:regulation of transcription by RNA polymerase II"/>
    <property type="evidence" value="ECO:0007669"/>
    <property type="project" value="TreeGrafter"/>
</dbReference>
<dbReference type="InterPro" id="IPR036552">
    <property type="entry name" value="CBF_bsu_sf"/>
</dbReference>
<dbReference type="SUPFAM" id="SSF50723">
    <property type="entry name" value="Core binding factor beta, CBF"/>
    <property type="match status" value="1"/>
</dbReference>
<dbReference type="Proteomes" id="UP000678499">
    <property type="component" value="Unassembled WGS sequence"/>
</dbReference>
<dbReference type="GO" id="GO:0016513">
    <property type="term" value="C:core-binding factor complex"/>
    <property type="evidence" value="ECO:0007669"/>
    <property type="project" value="TreeGrafter"/>
</dbReference>
<dbReference type="EMBL" id="OA883668">
    <property type="protein sequence ID" value="CAD7279412.1"/>
    <property type="molecule type" value="Genomic_DNA"/>
</dbReference>
<gene>
    <name evidence="4" type="ORF">NMOB1V02_LOCUS7085</name>
</gene>
<dbReference type="GO" id="GO:0043565">
    <property type="term" value="F:sequence-specific DNA binding"/>
    <property type="evidence" value="ECO:0007669"/>
    <property type="project" value="TreeGrafter"/>
</dbReference>